<feature type="domain" description="Peptidase S26" evidence="5">
    <location>
        <begin position="29"/>
        <end position="183"/>
    </location>
</feature>
<keyword evidence="4" id="KW-1133">Transmembrane helix</keyword>
<dbReference type="InterPro" id="IPR036286">
    <property type="entry name" value="LexA/Signal_pep-like_sf"/>
</dbReference>
<protein>
    <recommendedName>
        <fullName evidence="4">Signal peptidase I</fullName>
        <ecNumber evidence="4">3.4.21.89</ecNumber>
    </recommendedName>
</protein>
<feature type="transmembrane region" description="Helical" evidence="4">
    <location>
        <begin position="20"/>
        <end position="43"/>
    </location>
</feature>
<feature type="transmembrane region" description="Helical" evidence="4">
    <location>
        <begin position="210"/>
        <end position="233"/>
    </location>
</feature>
<dbReference type="EMBL" id="BJMM01000022">
    <property type="protein sequence ID" value="GEB51632.1"/>
    <property type="molecule type" value="Genomic_DNA"/>
</dbReference>
<evidence type="ECO:0000313" key="6">
    <source>
        <dbReference type="EMBL" id="GEB51632.1"/>
    </source>
</evidence>
<proteinExistence type="inferred from homology"/>
<dbReference type="CDD" id="cd06530">
    <property type="entry name" value="S26_SPase_I"/>
    <property type="match status" value="1"/>
</dbReference>
<dbReference type="InterPro" id="IPR000223">
    <property type="entry name" value="Pept_S26A_signal_pept_1"/>
</dbReference>
<sequence>MGKTQRPDAEEGHSRLGNTLSGLAVALGCVLFLGGFLWGAVLYKPFTVPTDSMDPTVKSGDRVLAERTDGADVHRGDVVVFQDAVWGDMPMIKRVVGVGGDKVACCDRDGRLTVDGIPVDEPYLRSQGRGGREPFSTTVPDGKLFLLGDNRQDSLDSRTHLEDAGRGAVPRSAVSARVDAVAWPMGEAGMLPEATGFADLPAGTSEPGPLPLVLLSVVVGAVLVLGGAAYGPLARRFTTSARRRSG</sequence>
<name>A0A4Y3R268_STRCI</name>
<dbReference type="Proteomes" id="UP000319210">
    <property type="component" value="Unassembled WGS sequence"/>
</dbReference>
<dbReference type="Gene3D" id="2.10.109.10">
    <property type="entry name" value="Umud Fragment, subunit A"/>
    <property type="match status" value="1"/>
</dbReference>
<keyword evidence="7" id="KW-1185">Reference proteome</keyword>
<dbReference type="RefSeq" id="WP_086813970.1">
    <property type="nucleotide sequence ID" value="NZ_BJMM01000022.1"/>
</dbReference>
<dbReference type="NCBIfam" id="TIGR02227">
    <property type="entry name" value="sigpep_I_bact"/>
    <property type="match status" value="1"/>
</dbReference>
<dbReference type="EC" id="3.4.21.89" evidence="4"/>
<reference evidence="6 7" key="1">
    <citation type="submission" date="2019-06" db="EMBL/GenBank/DDBJ databases">
        <title>Whole genome shotgun sequence of Streptomyces cacaoi subsp. cacaoi NBRC 12748.</title>
        <authorList>
            <person name="Hosoyama A."/>
            <person name="Uohara A."/>
            <person name="Ohji S."/>
            <person name="Ichikawa N."/>
        </authorList>
    </citation>
    <scope>NUCLEOTIDE SEQUENCE [LARGE SCALE GENOMIC DNA]</scope>
    <source>
        <strain evidence="6 7">NBRC 12748</strain>
    </source>
</reference>
<organism evidence="6 7">
    <name type="scientific">Streptomyces cacaoi</name>
    <dbReference type="NCBI Taxonomy" id="1898"/>
    <lineage>
        <taxon>Bacteria</taxon>
        <taxon>Bacillati</taxon>
        <taxon>Actinomycetota</taxon>
        <taxon>Actinomycetes</taxon>
        <taxon>Kitasatosporales</taxon>
        <taxon>Streptomycetaceae</taxon>
        <taxon>Streptomyces</taxon>
    </lineage>
</organism>
<comment type="caution">
    <text evidence="4">Lacks conserved residue(s) required for the propagation of feature annotation.</text>
</comment>
<gene>
    <name evidence="6" type="ORF">SCA03_41830</name>
</gene>
<dbReference type="GO" id="GO:0006465">
    <property type="term" value="P:signal peptide processing"/>
    <property type="evidence" value="ECO:0007669"/>
    <property type="project" value="InterPro"/>
</dbReference>
<evidence type="ECO:0000256" key="2">
    <source>
        <dbReference type="ARBA" id="ARBA00009370"/>
    </source>
</evidence>
<keyword evidence="4" id="KW-0472">Membrane</keyword>
<evidence type="ECO:0000256" key="3">
    <source>
        <dbReference type="PIRSR" id="PIRSR600223-1"/>
    </source>
</evidence>
<dbReference type="GO" id="GO:0005886">
    <property type="term" value="C:plasma membrane"/>
    <property type="evidence" value="ECO:0007669"/>
    <property type="project" value="UniProtKB-SubCell"/>
</dbReference>
<comment type="catalytic activity">
    <reaction evidence="4">
        <text>Cleavage of hydrophobic, N-terminal signal or leader sequences from secreted and periplasmic proteins.</text>
        <dbReference type="EC" id="3.4.21.89"/>
    </reaction>
</comment>
<dbReference type="PRINTS" id="PR00727">
    <property type="entry name" value="LEADERPTASE"/>
</dbReference>
<feature type="active site" evidence="3">
    <location>
        <position position="93"/>
    </location>
</feature>
<comment type="subcellular location">
    <subcellularLocation>
        <location evidence="1">Cell membrane</location>
        <topology evidence="1">Single-pass type II membrane protein</topology>
    </subcellularLocation>
    <subcellularLocation>
        <location evidence="4">Membrane</location>
        <topology evidence="4">Single-pass type II membrane protein</topology>
    </subcellularLocation>
</comment>
<dbReference type="InterPro" id="IPR019533">
    <property type="entry name" value="Peptidase_S26"/>
</dbReference>
<evidence type="ECO:0000259" key="5">
    <source>
        <dbReference type="Pfam" id="PF10502"/>
    </source>
</evidence>
<dbReference type="PANTHER" id="PTHR43390:SF1">
    <property type="entry name" value="CHLOROPLAST PROCESSING PEPTIDASE"/>
    <property type="match status" value="1"/>
</dbReference>
<keyword evidence="4" id="KW-0812">Transmembrane</keyword>
<keyword evidence="4" id="KW-0645">Protease</keyword>
<dbReference type="OrthoDB" id="9815782at2"/>
<evidence type="ECO:0000313" key="7">
    <source>
        <dbReference type="Proteomes" id="UP000319210"/>
    </source>
</evidence>
<feature type="active site" evidence="3">
    <location>
        <position position="52"/>
    </location>
</feature>
<dbReference type="SUPFAM" id="SSF51306">
    <property type="entry name" value="LexA/Signal peptidase"/>
    <property type="match status" value="1"/>
</dbReference>
<dbReference type="GO" id="GO:0004252">
    <property type="term" value="F:serine-type endopeptidase activity"/>
    <property type="evidence" value="ECO:0007669"/>
    <property type="project" value="InterPro"/>
</dbReference>
<dbReference type="PANTHER" id="PTHR43390">
    <property type="entry name" value="SIGNAL PEPTIDASE I"/>
    <property type="match status" value="1"/>
</dbReference>
<dbReference type="GO" id="GO:0009003">
    <property type="term" value="F:signal peptidase activity"/>
    <property type="evidence" value="ECO:0007669"/>
    <property type="project" value="UniProtKB-EC"/>
</dbReference>
<comment type="caution">
    <text evidence="6">The sequence shown here is derived from an EMBL/GenBank/DDBJ whole genome shotgun (WGS) entry which is preliminary data.</text>
</comment>
<evidence type="ECO:0000256" key="4">
    <source>
        <dbReference type="RuleBase" id="RU362042"/>
    </source>
</evidence>
<dbReference type="PROSITE" id="PS51257">
    <property type="entry name" value="PROKAR_LIPOPROTEIN"/>
    <property type="match status" value="1"/>
</dbReference>
<evidence type="ECO:0000256" key="1">
    <source>
        <dbReference type="ARBA" id="ARBA00004401"/>
    </source>
</evidence>
<accession>A0A4Y3R268</accession>
<keyword evidence="4" id="KW-0378">Hydrolase</keyword>
<dbReference type="AlphaFoldDB" id="A0A4Y3R268"/>
<comment type="similarity">
    <text evidence="2 4">Belongs to the peptidase S26 family.</text>
</comment>
<dbReference type="Pfam" id="PF10502">
    <property type="entry name" value="Peptidase_S26"/>
    <property type="match status" value="1"/>
</dbReference>